<sequence length="1088" mass="121685">MGTEGPSQHTLEETLDVFTQRDVSGTPLTTSEVADALGCARRTAYNKLEALTERGDLETKKVGARGRVWWRPAATSSRASDTTLERAQFQELVEAVTDYAIFVLDADGIVQTWNEGAKQTKGYDEDEIVGEHFSVFYTEEDCDAGRPERNLEAAKRRGRVEDEGWRVRKDGTRFWANVTITPLYDDDGEHRGFVKITRDTTERHEYEQRIREQKERFEALVSEVKDYAIFMLDPDGVVQTWNEGARRLKGYDKAEITGQHFSQFYTEEDREAGRPEENLAKAAEQGRAEDEGWRVRKDGTRFWANVTITPLYDDGDLRGFAKVTRDMTERHEYEQRLRAQRDELDELDQINTVIREIDQALVTATSREEVEQAVCDRLAASDTYSAAWIGEYTDDYETITPRTWAEVSESYLNALQATEGALAEETEKGVGATALRTRTTQTVQSLQSDRSGEPWRERALEEGYASAITVPLVYDEVEYGVLTVYADHESAFDQRKIEVVDELGETISHAIAAVRRKERERTLTALQESTRELLHTESHEEIGDIIVETLTADLGLDDAFVYSFDTAENTLELVGSSHHPGSMAGHLVSLGSDSESPIWTGFVEGEEQVSQSLDPSGRNGEHRTMVVPLGDYGVLTVTSRDGVDFDEKTWNLVELVAATAEAAFDRVENQTNLRERDELLQEQNQRLQRLNRINTIIREIDQGLVQATTREEIQRVVCDQLTKSDRFRFAWIGAADDGDGHLDPVARSGPDRGYLDSIASSFDDGVEEPEPSYAAFQTGDATVVSNVAETLRSGQWRKEAFSREFQSVISVPLQYGDVTYGVLSVYAGQPGVFDEMEQSVFAELGETIANAINAVETKRALLSGRRVELEFRLRDASTSVLGRLAGALDAEVEYRGGIPLSGERVRTFFDVHDATPEQIRDALDESVAVESGQVIGGTDDGHLVEAVVSDSTAVRALTEYGASIRSLTVTEDGMALTVDVPTSVDVRDFVEWFQHRYESAEFVARRERERAPETRDGLYAEVEEYLTDRQLEVLETAYYSGFFVSPRQSTGSDVADLLGVSQPTVSEQLRAAQCKVLDLLLDEGPAGD</sequence>
<dbReference type="InterPro" id="IPR000700">
    <property type="entry name" value="PAS-assoc_C"/>
</dbReference>
<dbReference type="Pfam" id="PF13426">
    <property type="entry name" value="PAS_9"/>
    <property type="match status" value="2"/>
</dbReference>
<dbReference type="InterPro" id="IPR035965">
    <property type="entry name" value="PAS-like_dom_sf"/>
</dbReference>
<evidence type="ECO:0000256" key="2">
    <source>
        <dbReference type="ARBA" id="ARBA00023163"/>
    </source>
</evidence>
<dbReference type="SUPFAM" id="SSF55785">
    <property type="entry name" value="PYP-like sensor domain (PAS domain)"/>
    <property type="match status" value="2"/>
</dbReference>
<feature type="domain" description="PAC" evidence="6">
    <location>
        <begin position="288"/>
        <end position="339"/>
    </location>
</feature>
<dbReference type="InterPro" id="IPR029016">
    <property type="entry name" value="GAF-like_dom_sf"/>
</dbReference>
<feature type="domain" description="PAS" evidence="5">
    <location>
        <begin position="85"/>
        <end position="140"/>
    </location>
</feature>
<protein>
    <submittedName>
        <fullName evidence="7">GAF domain-containing protein</fullName>
    </submittedName>
</protein>
<evidence type="ECO:0000256" key="1">
    <source>
        <dbReference type="ARBA" id="ARBA00023015"/>
    </source>
</evidence>
<keyword evidence="1" id="KW-0805">Transcription regulation</keyword>
<dbReference type="Pfam" id="PF15915">
    <property type="entry name" value="BAT"/>
    <property type="match status" value="1"/>
</dbReference>
<feature type="domain" description="PAS" evidence="5">
    <location>
        <begin position="213"/>
        <end position="286"/>
    </location>
</feature>
<dbReference type="PROSITE" id="PS50112">
    <property type="entry name" value="PAS"/>
    <property type="match status" value="2"/>
</dbReference>
<reference evidence="7 8" key="1">
    <citation type="journal article" date="2019" name="Int. J. Syst. Evol. Microbiol.">
        <title>The Global Catalogue of Microorganisms (GCM) 10K type strain sequencing project: providing services to taxonomists for standard genome sequencing and annotation.</title>
        <authorList>
            <consortium name="The Broad Institute Genomics Platform"/>
            <consortium name="The Broad Institute Genome Sequencing Center for Infectious Disease"/>
            <person name="Wu L."/>
            <person name="Ma J."/>
        </authorList>
    </citation>
    <scope>NUCLEOTIDE SEQUENCE [LARGE SCALE GENOMIC DNA]</scope>
    <source>
        <strain evidence="7 8">XZGYJ-43</strain>
    </source>
</reference>
<evidence type="ECO:0000313" key="8">
    <source>
        <dbReference type="Proteomes" id="UP001596447"/>
    </source>
</evidence>
<dbReference type="PANTHER" id="PTHR34236">
    <property type="entry name" value="DIMETHYL SULFOXIDE REDUCTASE TRANSCRIPTIONAL ACTIVATOR"/>
    <property type="match status" value="1"/>
</dbReference>
<feature type="region of interest" description="Disordered" evidence="4">
    <location>
        <begin position="267"/>
        <end position="291"/>
    </location>
</feature>
<keyword evidence="2" id="KW-0804">Transcription</keyword>
<dbReference type="Gene3D" id="3.30.450.20">
    <property type="entry name" value="PAS domain"/>
    <property type="match status" value="2"/>
</dbReference>
<dbReference type="Pfam" id="PF13185">
    <property type="entry name" value="GAF_2"/>
    <property type="match status" value="3"/>
</dbReference>
<gene>
    <name evidence="7" type="ORF">ACFQJ9_06345</name>
</gene>
<dbReference type="AlphaFoldDB" id="A0ABD5Z1G0"/>
<dbReference type="EMBL" id="JBHTAR010000011">
    <property type="protein sequence ID" value="MFC7199037.1"/>
    <property type="molecule type" value="Genomic_DNA"/>
</dbReference>
<dbReference type="RefSeq" id="WP_279528987.1">
    <property type="nucleotide sequence ID" value="NZ_CP122312.1"/>
</dbReference>
<dbReference type="CDD" id="cd00130">
    <property type="entry name" value="PAS"/>
    <property type="match status" value="2"/>
</dbReference>
<evidence type="ECO:0000313" key="7">
    <source>
        <dbReference type="EMBL" id="MFC7199037.1"/>
    </source>
</evidence>
<dbReference type="SMART" id="SM00091">
    <property type="entry name" value="PAS"/>
    <property type="match status" value="2"/>
</dbReference>
<dbReference type="PANTHER" id="PTHR34236:SF1">
    <property type="entry name" value="DIMETHYL SULFOXIDE REDUCTASE TRANSCRIPTIONAL ACTIVATOR"/>
    <property type="match status" value="1"/>
</dbReference>
<dbReference type="NCBIfam" id="TIGR00229">
    <property type="entry name" value="sensory_box"/>
    <property type="match status" value="2"/>
</dbReference>
<keyword evidence="3" id="KW-0175">Coiled coil</keyword>
<proteinExistence type="predicted"/>
<feature type="coiled-coil region" evidence="3">
    <location>
        <begin position="196"/>
        <end position="223"/>
    </location>
</feature>
<organism evidence="7 8">
    <name type="scientific">Halospeciosus flavus</name>
    <dbReference type="NCBI Taxonomy" id="3032283"/>
    <lineage>
        <taxon>Archaea</taxon>
        <taxon>Methanobacteriati</taxon>
        <taxon>Methanobacteriota</taxon>
        <taxon>Stenosarchaea group</taxon>
        <taxon>Halobacteria</taxon>
        <taxon>Halobacteriales</taxon>
        <taxon>Halobacteriaceae</taxon>
        <taxon>Halospeciosus</taxon>
    </lineage>
</organism>
<dbReference type="Gene3D" id="3.30.450.40">
    <property type="match status" value="3"/>
</dbReference>
<dbReference type="InterPro" id="IPR003018">
    <property type="entry name" value="GAF"/>
</dbReference>
<dbReference type="PROSITE" id="PS50113">
    <property type="entry name" value="PAC"/>
    <property type="match status" value="2"/>
</dbReference>
<dbReference type="SMART" id="SM00086">
    <property type="entry name" value="PAC"/>
    <property type="match status" value="2"/>
</dbReference>
<dbReference type="InterPro" id="IPR007050">
    <property type="entry name" value="HTH_bacterioopsin"/>
</dbReference>
<evidence type="ECO:0000259" key="5">
    <source>
        <dbReference type="PROSITE" id="PS50112"/>
    </source>
</evidence>
<keyword evidence="8" id="KW-1185">Reference proteome</keyword>
<dbReference type="Proteomes" id="UP001596447">
    <property type="component" value="Unassembled WGS sequence"/>
</dbReference>
<evidence type="ECO:0000256" key="4">
    <source>
        <dbReference type="SAM" id="MobiDB-lite"/>
    </source>
</evidence>
<dbReference type="Pfam" id="PF04967">
    <property type="entry name" value="HTH_10"/>
    <property type="match status" value="1"/>
</dbReference>
<accession>A0ABD5Z1G0</accession>
<name>A0ABD5Z1G0_9EURY</name>
<dbReference type="InterPro" id="IPR000014">
    <property type="entry name" value="PAS"/>
</dbReference>
<dbReference type="SUPFAM" id="SSF55781">
    <property type="entry name" value="GAF domain-like"/>
    <property type="match status" value="3"/>
</dbReference>
<comment type="caution">
    <text evidence="7">The sequence shown here is derived from an EMBL/GenBank/DDBJ whole genome shotgun (WGS) entry which is preliminary data.</text>
</comment>
<dbReference type="SMART" id="SM00065">
    <property type="entry name" value="GAF"/>
    <property type="match status" value="3"/>
</dbReference>
<evidence type="ECO:0000256" key="3">
    <source>
        <dbReference type="SAM" id="Coils"/>
    </source>
</evidence>
<evidence type="ECO:0000259" key="6">
    <source>
        <dbReference type="PROSITE" id="PS50113"/>
    </source>
</evidence>
<feature type="domain" description="PAC" evidence="6">
    <location>
        <begin position="160"/>
        <end position="212"/>
    </location>
</feature>
<dbReference type="InterPro" id="IPR001610">
    <property type="entry name" value="PAC"/>
</dbReference>
<dbReference type="InterPro" id="IPR031803">
    <property type="entry name" value="BAT_GAF/HTH-assoc"/>
</dbReference>
<feature type="compositionally biased region" description="Basic and acidic residues" evidence="4">
    <location>
        <begin position="271"/>
        <end position="291"/>
    </location>
</feature>